<dbReference type="InterPro" id="IPR007497">
    <property type="entry name" value="SIMPL/DUF541"/>
</dbReference>
<gene>
    <name evidence="2" type="ORF">RBU60_13745</name>
</gene>
<reference evidence="2 3" key="1">
    <citation type="submission" date="2023-08" db="EMBL/GenBank/DDBJ databases">
        <title>Mesonia sp. MT50, isolated from deep-sea sediment of the Mariana Trench.</title>
        <authorList>
            <person name="Fu H."/>
        </authorList>
    </citation>
    <scope>NUCLEOTIDE SEQUENCE [LARGE SCALE GENOMIC DNA]</scope>
    <source>
        <strain evidence="2 3">MT50</strain>
    </source>
</reference>
<dbReference type="Pfam" id="PF04402">
    <property type="entry name" value="SIMPL"/>
    <property type="match status" value="1"/>
</dbReference>
<dbReference type="RefSeq" id="WP_308865639.1">
    <property type="nucleotide sequence ID" value="NZ_JAVHUL010000059.1"/>
</dbReference>
<keyword evidence="1" id="KW-0732">Signal</keyword>
<organism evidence="2 3">
    <name type="scientific">Mesonia profundi</name>
    <dbReference type="NCBI Taxonomy" id="3070998"/>
    <lineage>
        <taxon>Bacteria</taxon>
        <taxon>Pseudomonadati</taxon>
        <taxon>Bacteroidota</taxon>
        <taxon>Flavobacteriia</taxon>
        <taxon>Flavobacteriales</taxon>
        <taxon>Flavobacteriaceae</taxon>
        <taxon>Mesonia</taxon>
    </lineage>
</organism>
<evidence type="ECO:0000256" key="1">
    <source>
        <dbReference type="SAM" id="SignalP"/>
    </source>
</evidence>
<sequence>MKKSTYLIILTLLISNCINAQSTDRFIRIIGNSNKEIKADKAKIYFSVSEIKESNYNKSESQTYDEVYKDVISQFEENGFNTNHINEPIENLRRNYGNNSKEFFIIANYDDLKKFHNINNPGFRIKKTTYLFSLTNKNLESELSLQAINDAKQKAKSICQEIDKKVGKILNIEVKEGDLFSNKTESKNDKFMITYKVTITFKLID</sequence>
<dbReference type="Proteomes" id="UP001230915">
    <property type="component" value="Unassembled WGS sequence"/>
</dbReference>
<evidence type="ECO:0000313" key="3">
    <source>
        <dbReference type="Proteomes" id="UP001230915"/>
    </source>
</evidence>
<dbReference type="Gene3D" id="3.30.110.170">
    <property type="entry name" value="Protein of unknown function (DUF541), domain 1"/>
    <property type="match status" value="1"/>
</dbReference>
<proteinExistence type="predicted"/>
<evidence type="ECO:0000313" key="2">
    <source>
        <dbReference type="EMBL" id="MDQ7918637.1"/>
    </source>
</evidence>
<keyword evidence="3" id="KW-1185">Reference proteome</keyword>
<name>A0ABU1A4L0_9FLAO</name>
<feature type="signal peptide" evidence="1">
    <location>
        <begin position="1"/>
        <end position="20"/>
    </location>
</feature>
<comment type="caution">
    <text evidence="2">The sequence shown here is derived from an EMBL/GenBank/DDBJ whole genome shotgun (WGS) entry which is preliminary data.</text>
</comment>
<protein>
    <submittedName>
        <fullName evidence="2">SIMPL domain-containing protein</fullName>
    </submittedName>
</protein>
<feature type="chain" id="PRO_5047454139" evidence="1">
    <location>
        <begin position="21"/>
        <end position="205"/>
    </location>
</feature>
<accession>A0ABU1A4L0</accession>
<dbReference type="EMBL" id="JAVHUL010000059">
    <property type="protein sequence ID" value="MDQ7918637.1"/>
    <property type="molecule type" value="Genomic_DNA"/>
</dbReference>